<dbReference type="Proteomes" id="UP000613160">
    <property type="component" value="Unassembled WGS sequence"/>
</dbReference>
<keyword evidence="2 3" id="KW-0479">Metal-binding</keyword>
<dbReference type="Pfam" id="PF05163">
    <property type="entry name" value="DinB"/>
    <property type="match status" value="1"/>
</dbReference>
<sequence>MQVFRAMAENNAWSNHRLLTVVEALGDEAFRAKRTGFFPSLHATLNHILSVDLYYLDALTGGGLGLQVFEDFREADCAAALRQRQARSDARLIGFCRALREEHLSATVTTDRGEDGPVAERTDALLLHLFTHQTHHRGQAHAMLSETELAPPQLDEFFLAFDADRRQAEVRALGLQAL</sequence>
<feature type="binding site" evidence="3">
    <location>
        <position position="132"/>
    </location>
    <ligand>
        <name>a divalent metal cation</name>
        <dbReference type="ChEBI" id="CHEBI:60240"/>
    </ligand>
</feature>
<evidence type="ECO:0000256" key="1">
    <source>
        <dbReference type="ARBA" id="ARBA00008635"/>
    </source>
</evidence>
<feature type="binding site" evidence="3">
    <location>
        <position position="136"/>
    </location>
    <ligand>
        <name>a divalent metal cation</name>
        <dbReference type="ChEBI" id="CHEBI:60240"/>
    </ligand>
</feature>
<dbReference type="EMBL" id="BMJJ01000001">
    <property type="protein sequence ID" value="GGD02300.1"/>
    <property type="molecule type" value="Genomic_DNA"/>
</dbReference>
<keyword evidence="5" id="KW-1185">Reference proteome</keyword>
<dbReference type="GO" id="GO:0046872">
    <property type="term" value="F:metal ion binding"/>
    <property type="evidence" value="ECO:0007669"/>
    <property type="project" value="UniProtKB-KW"/>
</dbReference>
<evidence type="ECO:0000256" key="2">
    <source>
        <dbReference type="ARBA" id="ARBA00022723"/>
    </source>
</evidence>
<accession>A0A916V1J8</accession>
<reference evidence="4" key="1">
    <citation type="journal article" date="2014" name="Int. J. Syst. Evol. Microbiol.">
        <title>Complete genome sequence of Corynebacterium casei LMG S-19264T (=DSM 44701T), isolated from a smear-ripened cheese.</title>
        <authorList>
            <consortium name="US DOE Joint Genome Institute (JGI-PGF)"/>
            <person name="Walter F."/>
            <person name="Albersmeier A."/>
            <person name="Kalinowski J."/>
            <person name="Ruckert C."/>
        </authorList>
    </citation>
    <scope>NUCLEOTIDE SEQUENCE</scope>
    <source>
        <strain evidence="4">CGMCC 1.15493</strain>
    </source>
</reference>
<dbReference type="RefSeq" id="WP_188848531.1">
    <property type="nucleotide sequence ID" value="NZ_BMJJ01000001.1"/>
</dbReference>
<name>A0A916V1J8_9HYPH</name>
<dbReference type="AlphaFoldDB" id="A0A916V1J8"/>
<dbReference type="InterPro" id="IPR034660">
    <property type="entry name" value="DinB/YfiT-like"/>
</dbReference>
<feature type="binding site" evidence="3">
    <location>
        <position position="47"/>
    </location>
    <ligand>
        <name>a divalent metal cation</name>
        <dbReference type="ChEBI" id="CHEBI:60240"/>
    </ligand>
</feature>
<dbReference type="Gene3D" id="1.20.120.450">
    <property type="entry name" value="dinb family like domain"/>
    <property type="match status" value="1"/>
</dbReference>
<gene>
    <name evidence="4" type="ORF">GCM10011335_01210</name>
</gene>
<dbReference type="InterPro" id="IPR007837">
    <property type="entry name" value="DinB"/>
</dbReference>
<comment type="caution">
    <text evidence="4">The sequence shown here is derived from an EMBL/GenBank/DDBJ whole genome shotgun (WGS) entry which is preliminary data.</text>
</comment>
<organism evidence="4 5">
    <name type="scientific">Aureimonas glaciei</name>
    <dbReference type="NCBI Taxonomy" id="1776957"/>
    <lineage>
        <taxon>Bacteria</taxon>
        <taxon>Pseudomonadati</taxon>
        <taxon>Pseudomonadota</taxon>
        <taxon>Alphaproteobacteria</taxon>
        <taxon>Hyphomicrobiales</taxon>
        <taxon>Aurantimonadaceae</taxon>
        <taxon>Aureimonas</taxon>
    </lineage>
</organism>
<dbReference type="PANTHER" id="PTHR37302">
    <property type="entry name" value="SLR1116 PROTEIN"/>
    <property type="match status" value="1"/>
</dbReference>
<protein>
    <submittedName>
        <fullName evidence="4">Damage-inducible protein DinB</fullName>
    </submittedName>
</protein>
<dbReference type="PANTHER" id="PTHR37302:SF3">
    <property type="entry name" value="DAMAGE-INDUCIBLE PROTEIN DINB"/>
    <property type="match status" value="1"/>
</dbReference>
<evidence type="ECO:0000256" key="3">
    <source>
        <dbReference type="PIRSR" id="PIRSR607837-1"/>
    </source>
</evidence>
<evidence type="ECO:0000313" key="4">
    <source>
        <dbReference type="EMBL" id="GGD02300.1"/>
    </source>
</evidence>
<reference evidence="4" key="2">
    <citation type="submission" date="2020-09" db="EMBL/GenBank/DDBJ databases">
        <authorList>
            <person name="Sun Q."/>
            <person name="Zhou Y."/>
        </authorList>
    </citation>
    <scope>NUCLEOTIDE SEQUENCE</scope>
    <source>
        <strain evidence="4">CGMCC 1.15493</strain>
    </source>
</reference>
<comment type="similarity">
    <text evidence="1">Belongs to the DinB family.</text>
</comment>
<dbReference type="SUPFAM" id="SSF109854">
    <property type="entry name" value="DinB/YfiT-like putative metalloenzymes"/>
    <property type="match status" value="1"/>
</dbReference>
<proteinExistence type="inferred from homology"/>
<evidence type="ECO:0000313" key="5">
    <source>
        <dbReference type="Proteomes" id="UP000613160"/>
    </source>
</evidence>